<keyword evidence="1" id="KW-0812">Transmembrane</keyword>
<evidence type="ECO:0000313" key="2">
    <source>
        <dbReference type="EMBL" id="KIM66568.1"/>
    </source>
</evidence>
<dbReference type="InParanoid" id="A0A0C2ZYR0"/>
<dbReference type="HOGENOM" id="CLU_1797600_0_0_1"/>
<dbReference type="EMBL" id="KN822017">
    <property type="protein sequence ID" value="KIM66568.1"/>
    <property type="molecule type" value="Genomic_DNA"/>
</dbReference>
<name>A0A0C2ZYR0_9AGAM</name>
<sequence length="144" mass="15457">MASGGGRHRLGPALAPVTGGSLAVVFPFLVVVMRPCLSSFPHLVAPVCLIYPIEGNGCSPPSPSPRPLLLPVLCVTSPIHPRLIYTRQFTFTVPVHLSVTLRKRRQTVTPSSSYRSPSLDYSKSRKGHHCPILAASVVILTPCP</sequence>
<reference evidence="3" key="2">
    <citation type="submission" date="2015-01" db="EMBL/GenBank/DDBJ databases">
        <title>Evolutionary Origins and Diversification of the Mycorrhizal Mutualists.</title>
        <authorList>
            <consortium name="DOE Joint Genome Institute"/>
            <consortium name="Mycorrhizal Genomics Consortium"/>
            <person name="Kohler A."/>
            <person name="Kuo A."/>
            <person name="Nagy L.G."/>
            <person name="Floudas D."/>
            <person name="Copeland A."/>
            <person name="Barry K.W."/>
            <person name="Cichocki N."/>
            <person name="Veneault-Fourrey C."/>
            <person name="LaButti K."/>
            <person name="Lindquist E.A."/>
            <person name="Lipzen A."/>
            <person name="Lundell T."/>
            <person name="Morin E."/>
            <person name="Murat C."/>
            <person name="Riley R."/>
            <person name="Ohm R."/>
            <person name="Sun H."/>
            <person name="Tunlid A."/>
            <person name="Henrissat B."/>
            <person name="Grigoriev I.V."/>
            <person name="Hibbett D.S."/>
            <person name="Martin F."/>
        </authorList>
    </citation>
    <scope>NUCLEOTIDE SEQUENCE [LARGE SCALE GENOMIC DNA]</scope>
    <source>
        <strain evidence="3">Foug A</strain>
    </source>
</reference>
<keyword evidence="1" id="KW-0472">Membrane</keyword>
<reference evidence="2 3" key="1">
    <citation type="submission" date="2014-04" db="EMBL/GenBank/DDBJ databases">
        <authorList>
            <consortium name="DOE Joint Genome Institute"/>
            <person name="Kuo A."/>
            <person name="Kohler A."/>
            <person name="Nagy L.G."/>
            <person name="Floudas D."/>
            <person name="Copeland A."/>
            <person name="Barry K.W."/>
            <person name="Cichocki N."/>
            <person name="Veneault-Fourrey C."/>
            <person name="LaButti K."/>
            <person name="Lindquist E.A."/>
            <person name="Lipzen A."/>
            <person name="Lundell T."/>
            <person name="Morin E."/>
            <person name="Murat C."/>
            <person name="Sun H."/>
            <person name="Tunlid A."/>
            <person name="Henrissat B."/>
            <person name="Grigoriev I.V."/>
            <person name="Hibbett D.S."/>
            <person name="Martin F."/>
            <person name="Nordberg H.P."/>
            <person name="Cantor M.N."/>
            <person name="Hua S.X."/>
        </authorList>
    </citation>
    <scope>NUCLEOTIDE SEQUENCE [LARGE SCALE GENOMIC DNA]</scope>
    <source>
        <strain evidence="2 3">Foug A</strain>
    </source>
</reference>
<keyword evidence="1" id="KW-1133">Transmembrane helix</keyword>
<dbReference type="Proteomes" id="UP000053989">
    <property type="component" value="Unassembled WGS sequence"/>
</dbReference>
<accession>A0A0C2ZYR0</accession>
<organism evidence="2 3">
    <name type="scientific">Scleroderma citrinum Foug A</name>
    <dbReference type="NCBI Taxonomy" id="1036808"/>
    <lineage>
        <taxon>Eukaryota</taxon>
        <taxon>Fungi</taxon>
        <taxon>Dikarya</taxon>
        <taxon>Basidiomycota</taxon>
        <taxon>Agaricomycotina</taxon>
        <taxon>Agaricomycetes</taxon>
        <taxon>Agaricomycetidae</taxon>
        <taxon>Boletales</taxon>
        <taxon>Sclerodermatineae</taxon>
        <taxon>Sclerodermataceae</taxon>
        <taxon>Scleroderma</taxon>
    </lineage>
</organism>
<evidence type="ECO:0000313" key="3">
    <source>
        <dbReference type="Proteomes" id="UP000053989"/>
    </source>
</evidence>
<dbReference type="AlphaFoldDB" id="A0A0C2ZYR0"/>
<feature type="transmembrane region" description="Helical" evidence="1">
    <location>
        <begin position="12"/>
        <end position="33"/>
    </location>
</feature>
<evidence type="ECO:0000256" key="1">
    <source>
        <dbReference type="SAM" id="Phobius"/>
    </source>
</evidence>
<proteinExistence type="predicted"/>
<gene>
    <name evidence="2" type="ORF">SCLCIDRAFT_329751</name>
</gene>
<keyword evidence="3" id="KW-1185">Reference proteome</keyword>
<protein>
    <submittedName>
        <fullName evidence="2">Uncharacterized protein</fullName>
    </submittedName>
</protein>